<feature type="domain" description="N-acetyltransferase" evidence="1">
    <location>
        <begin position="1"/>
        <end position="142"/>
    </location>
</feature>
<dbReference type="EMBL" id="LSUQ01000072">
    <property type="protein sequence ID" value="OAG91135.1"/>
    <property type="molecule type" value="Genomic_DNA"/>
</dbReference>
<reference evidence="2 3" key="1">
    <citation type="submission" date="2016-02" db="EMBL/GenBank/DDBJ databases">
        <title>Draft genome sequence of Acidibacillus ferrooxidans SLC66.</title>
        <authorList>
            <person name="Oliveira G."/>
            <person name="Nancucheo I."/>
            <person name="Dall'Agnol H."/>
            <person name="Johnson B."/>
            <person name="Oliveira R."/>
            <person name="Nunes G.L."/>
            <person name="Tzotzos G."/>
            <person name="Orellana S.C."/>
            <person name="Salim A.C."/>
            <person name="Araujo F.M."/>
        </authorList>
    </citation>
    <scope>NUCLEOTIDE SEQUENCE [LARGE SCALE GENOMIC DNA]</scope>
    <source>
        <strain evidence="2 3">SLC66</strain>
    </source>
</reference>
<sequence>MGNFKLHDSQMVFSFLPSKALDFFHNQDACSVVIFIDEEPVVFFVLHKCGETSDFTENNTAIFLRSFLIDKRHQRKGYAKLALAILPKFMEDHLPYVEEIVLTVDENNLAAKRLYEKSGFIHKGRTKVGRSGLELGMHYSLKGS</sequence>
<comment type="caution">
    <text evidence="2">The sequence shown here is derived from an EMBL/GenBank/DDBJ whole genome shotgun (WGS) entry which is preliminary data.</text>
</comment>
<protein>
    <recommendedName>
        <fullName evidence="1">N-acetyltransferase domain-containing protein</fullName>
    </recommendedName>
</protein>
<dbReference type="InterPro" id="IPR000182">
    <property type="entry name" value="GNAT_dom"/>
</dbReference>
<dbReference type="InterPro" id="IPR016181">
    <property type="entry name" value="Acyl_CoA_acyltransferase"/>
</dbReference>
<dbReference type="Pfam" id="PF00583">
    <property type="entry name" value="Acetyltransf_1"/>
    <property type="match status" value="1"/>
</dbReference>
<accession>A0A853K8U6</accession>
<evidence type="ECO:0000313" key="3">
    <source>
        <dbReference type="Proteomes" id="UP000077421"/>
    </source>
</evidence>
<dbReference type="Proteomes" id="UP000077421">
    <property type="component" value="Unassembled WGS sequence"/>
</dbReference>
<dbReference type="SUPFAM" id="SSF55729">
    <property type="entry name" value="Acyl-CoA N-acyltransferases (Nat)"/>
    <property type="match status" value="1"/>
</dbReference>
<evidence type="ECO:0000313" key="2">
    <source>
        <dbReference type="EMBL" id="OAG91135.1"/>
    </source>
</evidence>
<evidence type="ECO:0000259" key="1">
    <source>
        <dbReference type="PROSITE" id="PS51186"/>
    </source>
</evidence>
<gene>
    <name evidence="2" type="ORF">AYW79_13895</name>
</gene>
<dbReference type="RefSeq" id="WP_067953370.1">
    <property type="nucleotide sequence ID" value="NZ_LSUQ01000072.1"/>
</dbReference>
<dbReference type="GO" id="GO:0016747">
    <property type="term" value="F:acyltransferase activity, transferring groups other than amino-acyl groups"/>
    <property type="evidence" value="ECO:0007669"/>
    <property type="project" value="InterPro"/>
</dbReference>
<dbReference type="PROSITE" id="PS51186">
    <property type="entry name" value="GNAT"/>
    <property type="match status" value="1"/>
</dbReference>
<proteinExistence type="predicted"/>
<dbReference type="AlphaFoldDB" id="A0A853K8U6"/>
<name>A0A853K8U6_9BACL</name>
<organism evidence="2 3">
    <name type="scientific">Ferroacidibacillus organovorans</name>
    <dbReference type="NCBI Taxonomy" id="1765683"/>
    <lineage>
        <taxon>Bacteria</taxon>
        <taxon>Bacillati</taxon>
        <taxon>Bacillota</taxon>
        <taxon>Bacilli</taxon>
        <taxon>Bacillales</taxon>
        <taxon>Alicyclobacillaceae</taxon>
        <taxon>Ferroacidibacillus</taxon>
    </lineage>
</organism>
<dbReference type="Gene3D" id="3.40.630.30">
    <property type="match status" value="1"/>
</dbReference>